<keyword evidence="2" id="KW-1185">Reference proteome</keyword>
<sequence>MDTDVRHDHGDLIHVVRACDNGDAVDLVAIGGEHSVSVLLISDTSASPIASYHVGSRITALAWSSRSVSPSVSDQWLVELTAASADFGLHLLTKSHELRENIFPFGGGLSGHHGPVNDMTFCGGPTDDSARYVATVSDDKMLMVWDLYPALDIPSTQHTPAPTPLPHPGAASRPQPTAYVISFPHPLASVSAHPATSKDFLVADVRGGVSVVDWRADPARARPIELVEPRALAEASGRWSAGAGWRRDNADIVGAGYGARFSIWDLSKLQGGKPAFSGPSFPSGTHRFRWCPTHPDFFALSTRTAPPRIHVHSAAYPHADPTTFTLARPPLRMQDFDFLGMRGIPRIAAGVGRELVVFFIGVD</sequence>
<comment type="caution">
    <text evidence="1">The sequence shown here is derived from an EMBL/GenBank/DDBJ whole genome shotgun (WGS) entry which is preliminary data.</text>
</comment>
<name>A0ACB8T156_9AGAM</name>
<gene>
    <name evidence="1" type="ORF">BV25DRAFT_1885384</name>
</gene>
<organism evidence="1 2">
    <name type="scientific">Artomyces pyxidatus</name>
    <dbReference type="NCBI Taxonomy" id="48021"/>
    <lineage>
        <taxon>Eukaryota</taxon>
        <taxon>Fungi</taxon>
        <taxon>Dikarya</taxon>
        <taxon>Basidiomycota</taxon>
        <taxon>Agaricomycotina</taxon>
        <taxon>Agaricomycetes</taxon>
        <taxon>Russulales</taxon>
        <taxon>Auriscalpiaceae</taxon>
        <taxon>Artomyces</taxon>
    </lineage>
</organism>
<accession>A0ACB8T156</accession>
<proteinExistence type="predicted"/>
<dbReference type="EMBL" id="MU277208">
    <property type="protein sequence ID" value="KAI0062207.1"/>
    <property type="molecule type" value="Genomic_DNA"/>
</dbReference>
<evidence type="ECO:0000313" key="2">
    <source>
        <dbReference type="Proteomes" id="UP000814140"/>
    </source>
</evidence>
<protein>
    <submittedName>
        <fullName evidence="1">Uncharacterized protein</fullName>
    </submittedName>
</protein>
<dbReference type="Proteomes" id="UP000814140">
    <property type="component" value="Unassembled WGS sequence"/>
</dbReference>
<reference evidence="1" key="2">
    <citation type="journal article" date="2022" name="New Phytol.">
        <title>Evolutionary transition to the ectomycorrhizal habit in the genomes of a hyperdiverse lineage of mushroom-forming fungi.</title>
        <authorList>
            <person name="Looney B."/>
            <person name="Miyauchi S."/>
            <person name="Morin E."/>
            <person name="Drula E."/>
            <person name="Courty P.E."/>
            <person name="Kohler A."/>
            <person name="Kuo A."/>
            <person name="LaButti K."/>
            <person name="Pangilinan J."/>
            <person name="Lipzen A."/>
            <person name="Riley R."/>
            <person name="Andreopoulos W."/>
            <person name="He G."/>
            <person name="Johnson J."/>
            <person name="Nolan M."/>
            <person name="Tritt A."/>
            <person name="Barry K.W."/>
            <person name="Grigoriev I.V."/>
            <person name="Nagy L.G."/>
            <person name="Hibbett D."/>
            <person name="Henrissat B."/>
            <person name="Matheny P.B."/>
            <person name="Labbe J."/>
            <person name="Martin F.M."/>
        </authorList>
    </citation>
    <scope>NUCLEOTIDE SEQUENCE</scope>
    <source>
        <strain evidence="1">HHB10654</strain>
    </source>
</reference>
<evidence type="ECO:0000313" key="1">
    <source>
        <dbReference type="EMBL" id="KAI0062207.1"/>
    </source>
</evidence>
<reference evidence="1" key="1">
    <citation type="submission" date="2021-03" db="EMBL/GenBank/DDBJ databases">
        <authorList>
            <consortium name="DOE Joint Genome Institute"/>
            <person name="Ahrendt S."/>
            <person name="Looney B.P."/>
            <person name="Miyauchi S."/>
            <person name="Morin E."/>
            <person name="Drula E."/>
            <person name="Courty P.E."/>
            <person name="Chicoki N."/>
            <person name="Fauchery L."/>
            <person name="Kohler A."/>
            <person name="Kuo A."/>
            <person name="Labutti K."/>
            <person name="Pangilinan J."/>
            <person name="Lipzen A."/>
            <person name="Riley R."/>
            <person name="Andreopoulos W."/>
            <person name="He G."/>
            <person name="Johnson J."/>
            <person name="Barry K.W."/>
            <person name="Grigoriev I.V."/>
            <person name="Nagy L."/>
            <person name="Hibbett D."/>
            <person name="Henrissat B."/>
            <person name="Matheny P.B."/>
            <person name="Labbe J."/>
            <person name="Martin F."/>
        </authorList>
    </citation>
    <scope>NUCLEOTIDE SEQUENCE</scope>
    <source>
        <strain evidence="1">HHB10654</strain>
    </source>
</reference>